<feature type="domain" description="Probable transposase IS891/IS1136/IS1341" evidence="7">
    <location>
        <begin position="76"/>
        <end position="188"/>
    </location>
</feature>
<dbReference type="InterPro" id="IPR010095">
    <property type="entry name" value="Cas12f1-like_TNB"/>
</dbReference>
<comment type="similarity">
    <text evidence="1">In the C-terminal section; belongs to the transposase 35 family.</text>
</comment>
<evidence type="ECO:0000256" key="6">
    <source>
        <dbReference type="SAM" id="MobiDB-lite"/>
    </source>
</evidence>
<keyword evidence="10" id="KW-1185">Reference proteome</keyword>
<comment type="caution">
    <text evidence="9">The sequence shown here is derived from an EMBL/GenBank/DDBJ whole genome shotgun (WGS) entry which is preliminary data.</text>
</comment>
<sequence length="309" mass="34138">MSGKRRGRKVGHPRFRSRKDNRQSIRLTRNGFSVTARGVRVSKVGDLRLEWSRPLASVPSSATVIREADGRYYVSFVVDIADEPYPPSPGEVGIDLGLDRLATLSTGEIVVNPRHLRSRQRHLARAQRALARKRKGSANRRKAVRRVAVLHRKVRETRRDHHHKLAVRLVRDNQTVHVEDLAVAGLARTRLARSVHDAGWASLVGLIEEKAARRGRTVVKVGRFFPSSQVCSVCGMKDGPKPLAVRTWTCPACDTTHDRDLNAARNILFEGRRIVAAGRAETVNACGAEVRPELVPAVGIEAGTPRGAA</sequence>
<dbReference type="EMBL" id="JALKFT010000001">
    <property type="protein sequence ID" value="MCK9874369.1"/>
    <property type="molecule type" value="Genomic_DNA"/>
</dbReference>
<feature type="region of interest" description="Disordered" evidence="6">
    <location>
        <begin position="1"/>
        <end position="22"/>
    </location>
</feature>
<comment type="similarity">
    <text evidence="2">In the N-terminal section; belongs to the transposase 2 family.</text>
</comment>
<evidence type="ECO:0000256" key="2">
    <source>
        <dbReference type="ARBA" id="ARBA00011044"/>
    </source>
</evidence>
<dbReference type="PANTHER" id="PTHR30405:SF25">
    <property type="entry name" value="RNA-GUIDED DNA ENDONUCLEASE INSQ-RELATED"/>
    <property type="match status" value="1"/>
</dbReference>
<protein>
    <submittedName>
        <fullName evidence="9">Transposase</fullName>
    </submittedName>
</protein>
<dbReference type="RefSeq" id="WP_248823226.1">
    <property type="nucleotide sequence ID" value="NZ_JALKFT010000001.1"/>
</dbReference>
<proteinExistence type="inferred from homology"/>
<dbReference type="Pfam" id="PF01385">
    <property type="entry name" value="OrfB_IS605"/>
    <property type="match status" value="1"/>
</dbReference>
<dbReference type="PANTHER" id="PTHR30405">
    <property type="entry name" value="TRANSPOSASE"/>
    <property type="match status" value="1"/>
</dbReference>
<reference evidence="9 10" key="1">
    <citation type="submission" date="2022-04" db="EMBL/GenBank/DDBJ databases">
        <title>Genome diversity in the genus Frankia.</title>
        <authorList>
            <person name="Carlos-Shanley C."/>
            <person name="Hahn D."/>
        </authorList>
    </citation>
    <scope>NUCLEOTIDE SEQUENCE [LARGE SCALE GENOMIC DNA]</scope>
    <source>
        <strain evidence="9 10">Ag45/Mut15</strain>
    </source>
</reference>
<evidence type="ECO:0000256" key="4">
    <source>
        <dbReference type="ARBA" id="ARBA00023125"/>
    </source>
</evidence>
<dbReference type="NCBIfam" id="NF040570">
    <property type="entry name" value="guided_TnpB"/>
    <property type="match status" value="1"/>
</dbReference>
<gene>
    <name evidence="9" type="ORF">MXD59_00980</name>
</gene>
<evidence type="ECO:0000313" key="9">
    <source>
        <dbReference type="EMBL" id="MCK9874369.1"/>
    </source>
</evidence>
<keyword evidence="5" id="KW-0233">DNA recombination</keyword>
<keyword evidence="3" id="KW-0815">Transposition</keyword>
<evidence type="ECO:0000256" key="1">
    <source>
        <dbReference type="ARBA" id="ARBA00008761"/>
    </source>
</evidence>
<dbReference type="InterPro" id="IPR051399">
    <property type="entry name" value="RNA-guided_DNA_endo/Transpos"/>
</dbReference>
<dbReference type="InterPro" id="IPR001959">
    <property type="entry name" value="Transposase"/>
</dbReference>
<evidence type="ECO:0000259" key="7">
    <source>
        <dbReference type="Pfam" id="PF01385"/>
    </source>
</evidence>
<evidence type="ECO:0000259" key="8">
    <source>
        <dbReference type="Pfam" id="PF07282"/>
    </source>
</evidence>
<organism evidence="9 10">
    <name type="scientific">Frankia umida</name>
    <dbReference type="NCBI Taxonomy" id="573489"/>
    <lineage>
        <taxon>Bacteria</taxon>
        <taxon>Bacillati</taxon>
        <taxon>Actinomycetota</taxon>
        <taxon>Actinomycetes</taxon>
        <taxon>Frankiales</taxon>
        <taxon>Frankiaceae</taxon>
        <taxon>Frankia</taxon>
    </lineage>
</organism>
<evidence type="ECO:0000313" key="10">
    <source>
        <dbReference type="Proteomes" id="UP001201873"/>
    </source>
</evidence>
<evidence type="ECO:0000256" key="5">
    <source>
        <dbReference type="ARBA" id="ARBA00023172"/>
    </source>
</evidence>
<dbReference type="Pfam" id="PF07282">
    <property type="entry name" value="Cas12f1-like_TNB"/>
    <property type="match status" value="1"/>
</dbReference>
<evidence type="ECO:0000256" key="3">
    <source>
        <dbReference type="ARBA" id="ARBA00022578"/>
    </source>
</evidence>
<keyword evidence="4" id="KW-0238">DNA-binding</keyword>
<feature type="domain" description="Cas12f1-like TNB" evidence="8">
    <location>
        <begin position="200"/>
        <end position="267"/>
    </location>
</feature>
<dbReference type="Proteomes" id="UP001201873">
    <property type="component" value="Unassembled WGS sequence"/>
</dbReference>
<feature type="compositionally biased region" description="Basic residues" evidence="6">
    <location>
        <begin position="1"/>
        <end position="17"/>
    </location>
</feature>
<name>A0ABT0JS87_9ACTN</name>
<accession>A0ABT0JS87</accession>